<feature type="transmembrane region" description="Helical" evidence="1">
    <location>
        <begin position="55"/>
        <end position="75"/>
    </location>
</feature>
<dbReference type="OrthoDB" id="408574at2759"/>
<sequence>MPMIYRRNRGLSPTRDCDDGTRGITSMTLDTNASFFNDSQRWWTGRSVVVASRKVYQILLLAALVYMFLGLPVLGRVLNFARFVHRFPPLKIVQGLVVGLMQDVAIFLQASTCICLVKLLFDSENLTQQGGLAGNNGRNVSSRGFLRDRSGPPRFLPVYMPVLPTEYDLRDENMEALASGVTTNHRTLLSLGTSNRPVLVVRVKRMVHSIVILTLFYLILLLATIASVADFCLQVSMHPRLNRAFVELFFNYAKQFTASLTDEEVMTRTILGSWVIYFVIITLLTIGIYTEHLPLTFNFLQLPTRVWNCFFHRVHTRKDSSVSSSYVSNLFASYWYRSRIKRQQNISSNHQISNSLRCSSSSQVYLKSGPLTLLSRCIIVTLGATVFALVASIFLYTECGVDMKLLNNAMFTLQTEQFFYHTTTIHREELNCTAASQTLLSTLSDFETYEVEKLGNDDHCALLWRKTIGYQGDSIFELNLTRNSTQNEQQNVSNDNVQVQPNIIVINLESWRHLDVGVLGGATKKAKSGKSATPRFDELAKTGVLYTKHYTPCVQTSRTLLTTLFGMIPSCTETTALKEYSTTLNLRGLPHFLKQRGYYNLFWSAVDLTWEYWDKFLVKNEFDKLVDERKIRKMLHETRNYKNSPDDFFSWGMHDHLSFEMLLFAIESAHNTSDNITNIENMNSMDDIDIVTNITKFDVTQVHDKQHDDSIRNTSRLNDTTMKISLSGWEGLREPYFIDMYTITSHNPWRIPKFYTLPDLSELYSPYNKKYLNAMYFTDEMLGDFITSLRTKGLMKNTIIVIQGDHGYGRLEHDNNPSTADSGVWDEASRVPFLLLADDFLRDEDKGKVVTQLTMQSDLMATIADILGVTSEKPLYQHGYGHSMKRHHTFMKVNDDQDIEKKVESLRDEGDQERRVILCNPFNGMSKGVRTEEYKYIFHPDGSYNVFEPFLDSGEKKPLRAGFDIEEMDDDTRDMFDYVTKAVDLNQFLFEANRFMTPLPLNRNFATESQVQNVTTEETVEFKQIRGLPAPVND</sequence>
<dbReference type="GeneID" id="36403196"/>
<dbReference type="EMBL" id="CCYD01003141">
    <property type="protein sequence ID" value="CEG50429.1"/>
    <property type="molecule type" value="Genomic_DNA"/>
</dbReference>
<evidence type="ECO:0000256" key="1">
    <source>
        <dbReference type="SAM" id="Phobius"/>
    </source>
</evidence>
<reference evidence="4" key="1">
    <citation type="submission" date="2014-09" db="EMBL/GenBank/DDBJ databases">
        <authorList>
            <person name="Sharma Rahul"/>
            <person name="Thines Marco"/>
        </authorList>
    </citation>
    <scope>NUCLEOTIDE SEQUENCE [LARGE SCALE GENOMIC DNA]</scope>
</reference>
<dbReference type="Gene3D" id="3.40.720.10">
    <property type="entry name" value="Alkaline Phosphatase, subunit A"/>
    <property type="match status" value="1"/>
</dbReference>
<dbReference type="InterPro" id="IPR052701">
    <property type="entry name" value="GAG_Ulvan_Degrading_Sulfatases"/>
</dbReference>
<proteinExistence type="predicted"/>
<dbReference type="Pfam" id="PF00884">
    <property type="entry name" value="Sulfatase"/>
    <property type="match status" value="1"/>
</dbReference>
<dbReference type="CDD" id="cd16015">
    <property type="entry name" value="LTA_synthase"/>
    <property type="match status" value="1"/>
</dbReference>
<feature type="transmembrane region" description="Helical" evidence="1">
    <location>
        <begin position="373"/>
        <end position="396"/>
    </location>
</feature>
<dbReference type="InterPro" id="IPR000917">
    <property type="entry name" value="Sulfatase_N"/>
</dbReference>
<keyword evidence="1" id="KW-0812">Transmembrane</keyword>
<dbReference type="STRING" id="4781.A0A0P1B7S9"/>
<dbReference type="SUPFAM" id="SSF53649">
    <property type="entry name" value="Alkaline phosphatase-like"/>
    <property type="match status" value="1"/>
</dbReference>
<feature type="transmembrane region" description="Helical" evidence="1">
    <location>
        <begin position="206"/>
        <end position="229"/>
    </location>
</feature>
<feature type="domain" description="Sulfatase N-terminal" evidence="2">
    <location>
        <begin position="501"/>
        <end position="869"/>
    </location>
</feature>
<feature type="transmembrane region" description="Helical" evidence="1">
    <location>
        <begin position="270"/>
        <end position="289"/>
    </location>
</feature>
<dbReference type="PANTHER" id="PTHR43751">
    <property type="entry name" value="SULFATASE"/>
    <property type="match status" value="1"/>
</dbReference>
<dbReference type="AlphaFoldDB" id="A0A0P1B7S9"/>
<evidence type="ECO:0000259" key="2">
    <source>
        <dbReference type="Pfam" id="PF00884"/>
    </source>
</evidence>
<dbReference type="OMA" id="VADFCLQ"/>
<dbReference type="Proteomes" id="UP000054928">
    <property type="component" value="Unassembled WGS sequence"/>
</dbReference>
<keyword evidence="4" id="KW-1185">Reference proteome</keyword>
<protein>
    <submittedName>
        <fullName evidence="3">Sulfatase-like protein</fullName>
    </submittedName>
</protein>
<dbReference type="PANTHER" id="PTHR43751:SF3">
    <property type="entry name" value="SULFATASE N-TERMINAL DOMAIN-CONTAINING PROTEIN"/>
    <property type="match status" value="1"/>
</dbReference>
<keyword evidence="1" id="KW-1133">Transmembrane helix</keyword>
<organism evidence="3 4">
    <name type="scientific">Plasmopara halstedii</name>
    <name type="common">Downy mildew of sunflower</name>
    <dbReference type="NCBI Taxonomy" id="4781"/>
    <lineage>
        <taxon>Eukaryota</taxon>
        <taxon>Sar</taxon>
        <taxon>Stramenopiles</taxon>
        <taxon>Oomycota</taxon>
        <taxon>Peronosporomycetes</taxon>
        <taxon>Peronosporales</taxon>
        <taxon>Peronosporaceae</taxon>
        <taxon>Plasmopara</taxon>
    </lineage>
</organism>
<evidence type="ECO:0000313" key="4">
    <source>
        <dbReference type="Proteomes" id="UP000054928"/>
    </source>
</evidence>
<accession>A0A0P1B7S9</accession>
<name>A0A0P1B7S9_PLAHL</name>
<keyword evidence="1" id="KW-0472">Membrane</keyword>
<feature type="transmembrane region" description="Helical" evidence="1">
    <location>
        <begin position="95"/>
        <end position="121"/>
    </location>
</feature>
<dbReference type="RefSeq" id="XP_024586798.1">
    <property type="nucleotide sequence ID" value="XM_024721728.1"/>
</dbReference>
<evidence type="ECO:0000313" key="3">
    <source>
        <dbReference type="EMBL" id="CEG50429.1"/>
    </source>
</evidence>
<dbReference type="InterPro" id="IPR017850">
    <property type="entry name" value="Alkaline_phosphatase_core_sf"/>
</dbReference>